<dbReference type="InterPro" id="IPR054843">
    <property type="entry name" value="Slam_hemophilin_C"/>
</dbReference>
<dbReference type="Proteomes" id="UP000179588">
    <property type="component" value="Unassembled WGS sequence"/>
</dbReference>
<dbReference type="AlphaFoldDB" id="A0A1S1HTR7"/>
<accession>A0A1S1HTR7</accession>
<protein>
    <submittedName>
        <fullName evidence="4">Uncharacterized protein</fullName>
    </submittedName>
</protein>
<dbReference type="InterPro" id="IPR054536">
    <property type="entry name" value="HphA_C"/>
</dbReference>
<dbReference type="Gene3D" id="2.40.160.90">
    <property type="match status" value="1"/>
</dbReference>
<evidence type="ECO:0000256" key="1">
    <source>
        <dbReference type="SAM" id="SignalP"/>
    </source>
</evidence>
<sequence>MKNLSLAVLTIALSTSVFNASAEIAFAQSQKYGVDGIEVIVGDTQYASGSHAGAIGDPGIGLQPIFFGTRISFASFKARATENEHGIYELAASTSAHSANTGKFNFTQVANAEVYFGDWSKTGIDGDATHTAFYSGKDVTESLPNSGQVEYTIAGINQFDSSGKLSGTFNADFDTKEYTGSLSGHELNITMSGDILEQEQYQFNGTAIANESIEGHSYGHFFGADATEVAGIVSFESEHIKDVAFGGSKAQ</sequence>
<dbReference type="NCBIfam" id="NF041636">
    <property type="entry name" value="slam_lipo"/>
    <property type="match status" value="1"/>
</dbReference>
<keyword evidence="5" id="KW-1185">Reference proteome</keyword>
<dbReference type="EMBL" id="LVIE01000035">
    <property type="protein sequence ID" value="OHT25448.1"/>
    <property type="molecule type" value="Genomic_DNA"/>
</dbReference>
<gene>
    <name evidence="4" type="ORF">A3Q29_14195</name>
</gene>
<evidence type="ECO:0000259" key="2">
    <source>
        <dbReference type="Pfam" id="PF22828"/>
    </source>
</evidence>
<feature type="signal peptide" evidence="1">
    <location>
        <begin position="1"/>
        <end position="22"/>
    </location>
</feature>
<dbReference type="Pfam" id="PF22829">
    <property type="entry name" value="HphA_C"/>
    <property type="match status" value="1"/>
</dbReference>
<feature type="chain" id="PRO_5010163833" evidence="1">
    <location>
        <begin position="23"/>
        <end position="251"/>
    </location>
</feature>
<keyword evidence="1" id="KW-0732">Signal</keyword>
<dbReference type="InterPro" id="IPR054535">
    <property type="entry name" value="HphA_N"/>
</dbReference>
<reference evidence="4 5" key="1">
    <citation type="submission" date="2016-03" db="EMBL/GenBank/DDBJ databases">
        <title>Genome sequence of Providencia stuartii strain, isolated from the salivary glands of larval Lucilia sericata.</title>
        <authorList>
            <person name="Yuan Y."/>
            <person name="Zhang Y."/>
            <person name="Fu S."/>
            <person name="Crippen T.L."/>
            <person name="Visi D."/>
            <person name="Benbow M.E."/>
            <person name="Allen M."/>
            <person name="Tomberlin J.K."/>
            <person name="Sze S.-H."/>
            <person name="Tarone A.M."/>
        </authorList>
    </citation>
    <scope>NUCLEOTIDE SEQUENCE [LARGE SCALE GENOMIC DNA]</scope>
    <source>
        <strain evidence="4 5">Crippen</strain>
    </source>
</reference>
<comment type="caution">
    <text evidence="4">The sequence shown here is derived from an EMBL/GenBank/DDBJ whole genome shotgun (WGS) entry which is preliminary data.</text>
</comment>
<feature type="domain" description="HphA C-terminal" evidence="3">
    <location>
        <begin position="142"/>
        <end position="249"/>
    </location>
</feature>
<dbReference type="Pfam" id="PF22828">
    <property type="entry name" value="HphA_N"/>
    <property type="match status" value="1"/>
</dbReference>
<dbReference type="InterPro" id="IPR011250">
    <property type="entry name" value="OMP/PagP_B-barrel"/>
</dbReference>
<evidence type="ECO:0000259" key="3">
    <source>
        <dbReference type="Pfam" id="PF22829"/>
    </source>
</evidence>
<organism evidence="4 5">
    <name type="scientific">Providencia stuartii</name>
    <dbReference type="NCBI Taxonomy" id="588"/>
    <lineage>
        <taxon>Bacteria</taxon>
        <taxon>Pseudomonadati</taxon>
        <taxon>Pseudomonadota</taxon>
        <taxon>Gammaproteobacteria</taxon>
        <taxon>Enterobacterales</taxon>
        <taxon>Morganellaceae</taxon>
        <taxon>Providencia</taxon>
    </lineage>
</organism>
<evidence type="ECO:0000313" key="4">
    <source>
        <dbReference type="EMBL" id="OHT25448.1"/>
    </source>
</evidence>
<dbReference type="SUPFAM" id="SSF56925">
    <property type="entry name" value="OMPA-like"/>
    <property type="match status" value="1"/>
</dbReference>
<name>A0A1S1HTR7_PROST</name>
<proteinExistence type="predicted"/>
<feature type="domain" description="HphA N-terminal heme-binding" evidence="2">
    <location>
        <begin position="35"/>
        <end position="131"/>
    </location>
</feature>
<evidence type="ECO:0000313" key="5">
    <source>
        <dbReference type="Proteomes" id="UP000179588"/>
    </source>
</evidence>